<sequence>MTQIINVHDAKTHFSKLLNRAHAGEEIILAKAGKPYAKLVPIVEERPQRRPGRFEGQFVVDDSAFFDPLPEEELRLWEGRDD</sequence>
<dbReference type="PANTHER" id="PTHR35377">
    <property type="entry name" value="ANTITOXIN VAPB49-RELATED-RELATED"/>
    <property type="match status" value="1"/>
</dbReference>
<dbReference type="Proteomes" id="UP000326364">
    <property type="component" value="Unassembled WGS sequence"/>
</dbReference>
<dbReference type="InterPro" id="IPR036165">
    <property type="entry name" value="YefM-like_sf"/>
</dbReference>
<evidence type="ECO:0000313" key="3">
    <source>
        <dbReference type="EMBL" id="KAA9017566.1"/>
    </source>
</evidence>
<dbReference type="InterPro" id="IPR006442">
    <property type="entry name" value="Antitoxin_Phd/YefM"/>
</dbReference>
<dbReference type="EMBL" id="VYQA01000006">
    <property type="protein sequence ID" value="KAA9030156.1"/>
    <property type="molecule type" value="Genomic_DNA"/>
</dbReference>
<comment type="similarity">
    <text evidence="1 2">Belongs to the phD/YefM antitoxin family.</text>
</comment>
<protein>
    <recommendedName>
        <fullName evidence="2">Antitoxin</fullName>
    </recommendedName>
</protein>
<dbReference type="InterPro" id="IPR051416">
    <property type="entry name" value="phD-YefM_TA_antitoxins"/>
</dbReference>
<dbReference type="PANTHER" id="PTHR35377:SF4">
    <property type="entry name" value="PREVENT-HOST-DEATH FAMILY PROTEIN"/>
    <property type="match status" value="1"/>
</dbReference>
<gene>
    <name evidence="4" type="ORF">F4U95_10120</name>
    <name evidence="3" type="ORF">F4U96_10175</name>
</gene>
<accession>A0A5J5I4C4</accession>
<evidence type="ECO:0000313" key="5">
    <source>
        <dbReference type="Proteomes" id="UP000325933"/>
    </source>
</evidence>
<keyword evidence="6" id="KW-1185">Reference proteome</keyword>
<dbReference type="NCBIfam" id="TIGR01552">
    <property type="entry name" value="phd_fam"/>
    <property type="match status" value="1"/>
</dbReference>
<dbReference type="RefSeq" id="WP_093013651.1">
    <property type="nucleotide sequence ID" value="NZ_VYQA01000006.1"/>
</dbReference>
<dbReference type="EMBL" id="VYQB01000006">
    <property type="protein sequence ID" value="KAA9017566.1"/>
    <property type="molecule type" value="Genomic_DNA"/>
</dbReference>
<evidence type="ECO:0000313" key="6">
    <source>
        <dbReference type="Proteomes" id="UP000326364"/>
    </source>
</evidence>
<reference evidence="5 6" key="1">
    <citation type="submission" date="2019-09" db="EMBL/GenBank/DDBJ databases">
        <authorList>
            <person name="Feng G."/>
        </authorList>
    </citation>
    <scope>NUCLEOTIDE SEQUENCE [LARGE SCALE GENOMIC DNA]</scope>
    <source>
        <strain evidence="4 5">KACC 19283</strain>
        <strain evidence="3 6">KACC 19284</strain>
    </source>
</reference>
<dbReference type="SUPFAM" id="SSF143120">
    <property type="entry name" value="YefM-like"/>
    <property type="match status" value="1"/>
</dbReference>
<dbReference type="Proteomes" id="UP000325933">
    <property type="component" value="Unassembled WGS sequence"/>
</dbReference>
<evidence type="ECO:0000256" key="2">
    <source>
        <dbReference type="RuleBase" id="RU362080"/>
    </source>
</evidence>
<name>A0A5J5I4C4_9SPHN</name>
<evidence type="ECO:0000313" key="4">
    <source>
        <dbReference type="EMBL" id="KAA9030156.1"/>
    </source>
</evidence>
<comment type="function">
    <text evidence="2">Antitoxin component of a type II toxin-antitoxin (TA) system.</text>
</comment>
<organism evidence="4 5">
    <name type="scientific">Sphingobium limneticum</name>
    <dbReference type="NCBI Taxonomy" id="1007511"/>
    <lineage>
        <taxon>Bacteria</taxon>
        <taxon>Pseudomonadati</taxon>
        <taxon>Pseudomonadota</taxon>
        <taxon>Alphaproteobacteria</taxon>
        <taxon>Sphingomonadales</taxon>
        <taxon>Sphingomonadaceae</taxon>
        <taxon>Sphingobium</taxon>
    </lineage>
</organism>
<proteinExistence type="inferred from homology"/>
<dbReference type="AlphaFoldDB" id="A0A5J5I4C4"/>
<comment type="caution">
    <text evidence="4">The sequence shown here is derived from an EMBL/GenBank/DDBJ whole genome shotgun (WGS) entry which is preliminary data.</text>
</comment>
<evidence type="ECO:0000256" key="1">
    <source>
        <dbReference type="ARBA" id="ARBA00009981"/>
    </source>
</evidence>
<dbReference type="Gene3D" id="3.40.1620.10">
    <property type="entry name" value="YefM-like domain"/>
    <property type="match status" value="1"/>
</dbReference>
<dbReference type="Pfam" id="PF02604">
    <property type="entry name" value="PhdYeFM_antitox"/>
    <property type="match status" value="1"/>
</dbReference>